<dbReference type="EMBL" id="CAJVQB010031066">
    <property type="protein sequence ID" value="CAG8816411.1"/>
    <property type="molecule type" value="Genomic_DNA"/>
</dbReference>
<gene>
    <name evidence="1" type="ORF">GMARGA_LOCUS26538</name>
</gene>
<organism evidence="1 2">
    <name type="scientific">Gigaspora margarita</name>
    <dbReference type="NCBI Taxonomy" id="4874"/>
    <lineage>
        <taxon>Eukaryota</taxon>
        <taxon>Fungi</taxon>
        <taxon>Fungi incertae sedis</taxon>
        <taxon>Mucoromycota</taxon>
        <taxon>Glomeromycotina</taxon>
        <taxon>Glomeromycetes</taxon>
        <taxon>Diversisporales</taxon>
        <taxon>Gigasporaceae</taxon>
        <taxon>Gigaspora</taxon>
    </lineage>
</organism>
<accession>A0ABN7W4I4</accession>
<feature type="non-terminal residue" evidence="1">
    <location>
        <position position="427"/>
    </location>
</feature>
<sequence>ELISKTKEAAKLSSDMALNHTNLVITMFIDFKDTSQSTNNEVQLAGMHSDLVNRYDKLPECENSYLSVCHVDENTDANIIRLKVDDIFENWVEVDITINKYGKQNGFVTIKYCKDLDPANKTIKSETNKQKKVKDINLHCDTISNKMGCLWEVSFYYRKIKLEICFTKINESYNYKCDPITIDLAPKNAHLPQPIVDKIKYYATNGHLNTVYELWARYSINKIFTAGVESIQRVESINSIFKKHLDHGTLLKKLVKVIKSELDKEAEYSYIRNYYGSNVAIGLPSTYHTIFKDIDLVLKDYLTPITFPNEIVKHIYDMPQIKLQDLLSGVDSNDIQKIWEVSYITGNVYTSPIRNKVNKRIKFCTTMSVARTSVQVAMAEDVTAKLNRLLTQFLMKYYHSTELNIKEVYYSILQSNEIQELFFIVAN</sequence>
<evidence type="ECO:0000313" key="1">
    <source>
        <dbReference type="EMBL" id="CAG8816411.1"/>
    </source>
</evidence>
<comment type="caution">
    <text evidence="1">The sequence shown here is derived from an EMBL/GenBank/DDBJ whole genome shotgun (WGS) entry which is preliminary data.</text>
</comment>
<dbReference type="Proteomes" id="UP000789901">
    <property type="component" value="Unassembled WGS sequence"/>
</dbReference>
<keyword evidence="2" id="KW-1185">Reference proteome</keyword>
<feature type="non-terminal residue" evidence="1">
    <location>
        <position position="1"/>
    </location>
</feature>
<proteinExistence type="predicted"/>
<evidence type="ECO:0000313" key="2">
    <source>
        <dbReference type="Proteomes" id="UP000789901"/>
    </source>
</evidence>
<name>A0ABN7W4I4_GIGMA</name>
<protein>
    <submittedName>
        <fullName evidence="1">15935_t:CDS:1</fullName>
    </submittedName>
</protein>
<reference evidence="1 2" key="1">
    <citation type="submission" date="2021-06" db="EMBL/GenBank/DDBJ databases">
        <authorList>
            <person name="Kallberg Y."/>
            <person name="Tangrot J."/>
            <person name="Rosling A."/>
        </authorList>
    </citation>
    <scope>NUCLEOTIDE SEQUENCE [LARGE SCALE GENOMIC DNA]</scope>
    <source>
        <strain evidence="1 2">120-4 pot B 10/14</strain>
    </source>
</reference>